<gene>
    <name evidence="1" type="ORF">NO1_0583</name>
</gene>
<accession>A0A388T955</accession>
<keyword evidence="2" id="KW-1185">Reference proteome</keyword>
<name>A0A388T955_TERA1</name>
<evidence type="ECO:0000313" key="1">
    <source>
        <dbReference type="EMBL" id="GBR73153.1"/>
    </source>
</evidence>
<protein>
    <submittedName>
        <fullName evidence="1">Uncharacterized protein</fullName>
    </submittedName>
</protein>
<sequence length="97" mass="11064">MNRQEIKHKDAVLQARRLRTEDAAARQIRRLTIEWLKPIVEAIKAGKPIPQLDKKSLAEKIIATTKTCTEECVHRLTDLYASVEADILNELSGDKEK</sequence>
<comment type="caution">
    <text evidence="1">The sequence shown here is derived from an EMBL/GenBank/DDBJ whole genome shotgun (WGS) entry which is preliminary data.</text>
</comment>
<dbReference type="AlphaFoldDB" id="A0A388T955"/>
<dbReference type="EMBL" id="BGZN01000006">
    <property type="protein sequence ID" value="GBR73153.1"/>
    <property type="molecule type" value="Genomic_DNA"/>
</dbReference>
<proteinExistence type="predicted"/>
<organism evidence="1 2">
    <name type="scientific">Termititenax aidoneus</name>
    <dbReference type="NCBI Taxonomy" id="2218524"/>
    <lineage>
        <taxon>Bacteria</taxon>
        <taxon>Bacillati</taxon>
        <taxon>Candidatus Margulisiibacteriota</taxon>
        <taxon>Candidatus Termititenacia</taxon>
        <taxon>Candidatus Termititenacales</taxon>
        <taxon>Candidatus Termititenacaceae</taxon>
        <taxon>Candidatus Termititenax</taxon>
    </lineage>
</organism>
<dbReference type="Proteomes" id="UP000269352">
    <property type="component" value="Unassembled WGS sequence"/>
</dbReference>
<reference evidence="1 2" key="1">
    <citation type="journal article" date="2019" name="ISME J.">
        <title>Genome analyses of uncultured TG2/ZB3 bacteria in 'Margulisbacteria' specifically attached to ectosymbiotic spirochetes of protists in the termite gut.</title>
        <authorList>
            <person name="Utami Y.D."/>
            <person name="Kuwahara H."/>
            <person name="Igai K."/>
            <person name="Murakami T."/>
            <person name="Sugaya K."/>
            <person name="Morikawa T."/>
            <person name="Nagura Y."/>
            <person name="Yuki M."/>
            <person name="Deevong P."/>
            <person name="Inoue T."/>
            <person name="Kihara K."/>
            <person name="Lo N."/>
            <person name="Yamada A."/>
            <person name="Ohkuma M."/>
            <person name="Hongoh Y."/>
        </authorList>
    </citation>
    <scope>NUCLEOTIDE SEQUENCE [LARGE SCALE GENOMIC DNA]</scope>
    <source>
        <strain evidence="1">NkOx7-01</strain>
    </source>
</reference>
<evidence type="ECO:0000313" key="2">
    <source>
        <dbReference type="Proteomes" id="UP000269352"/>
    </source>
</evidence>